<dbReference type="PaxDb" id="273075-Ta0597"/>
<feature type="transmembrane region" description="Helical" evidence="7">
    <location>
        <begin position="243"/>
        <end position="267"/>
    </location>
</feature>
<sequence>MTHSTDMSTEHEFGYDIDKYSKANKEIDIENDKHPSSMFYIWFASNLTVGDFAVGFIPVYLGLPILYSIVAIAVGTIAGGIMLAYMSQLGAVYRVPQMYMGRAPFGTVGGSLLSILQWGNTAGWLTVNVILASLAIYQMVKIPYYAIVLLIVAIVALTALVGYRAIRILERSMSYVLGLLFVFLVLFLIHSHASISYQYVDSFSIPAAFGITFASAFSYIMSWGPYAADYSRHVSSSKPSKSIFYYTLLGSVIASVFAEIVGLMVSAASGNPSGSPAADLANVMNKYAVIGLIALFLGGISANAINLYSNSLAFLSIGFKAHRWVAIAVASVFSLLLGIIGFFRFYGFYETFLFILDYWITPWIGIMIAHFFILKRLRHQEFEDLPKIVKPGIYAYIISIAVSIPFMSPAGIINMPLASMLHGVDISYFVSFFSAMIIYLYLSRKLDDRNHGEKTRKEIS</sequence>
<feature type="transmembrane region" description="Helical" evidence="7">
    <location>
        <begin position="107"/>
        <end position="136"/>
    </location>
</feature>
<evidence type="ECO:0000256" key="7">
    <source>
        <dbReference type="SAM" id="Phobius"/>
    </source>
</evidence>
<keyword evidence="5 7" id="KW-1133">Transmembrane helix</keyword>
<dbReference type="GO" id="GO:0005886">
    <property type="term" value="C:plasma membrane"/>
    <property type="evidence" value="ECO:0007669"/>
    <property type="project" value="TreeGrafter"/>
</dbReference>
<dbReference type="EnsemblBacteria" id="CAC11736">
    <property type="protein sequence ID" value="CAC11736"/>
    <property type="gene ID" value="CAC11736"/>
</dbReference>
<feature type="transmembrane region" description="Helical" evidence="7">
    <location>
        <begin position="352"/>
        <end position="373"/>
    </location>
</feature>
<evidence type="ECO:0000256" key="1">
    <source>
        <dbReference type="ARBA" id="ARBA00004141"/>
    </source>
</evidence>
<feature type="transmembrane region" description="Helical" evidence="7">
    <location>
        <begin position="203"/>
        <end position="222"/>
    </location>
</feature>
<feature type="transmembrane region" description="Helical" evidence="7">
    <location>
        <begin position="39"/>
        <end position="59"/>
    </location>
</feature>
<protein>
    <submittedName>
        <fullName evidence="8">Purine-cytosine permease related protein</fullName>
    </submittedName>
</protein>
<dbReference type="AlphaFoldDB" id="Q9HKK1"/>
<feature type="transmembrane region" description="Helical" evidence="7">
    <location>
        <begin position="142"/>
        <end position="163"/>
    </location>
</feature>
<feature type="transmembrane region" description="Helical" evidence="7">
    <location>
        <begin position="321"/>
        <end position="346"/>
    </location>
</feature>
<dbReference type="KEGG" id="tac:Ta0597"/>
<feature type="transmembrane region" description="Helical" evidence="7">
    <location>
        <begin position="287"/>
        <end position="309"/>
    </location>
</feature>
<dbReference type="Pfam" id="PF02133">
    <property type="entry name" value="Transp_cyt_pur"/>
    <property type="match status" value="1"/>
</dbReference>
<feature type="transmembrane region" description="Helical" evidence="7">
    <location>
        <begin position="393"/>
        <end position="414"/>
    </location>
</feature>
<dbReference type="Proteomes" id="UP000001024">
    <property type="component" value="Chromosome"/>
</dbReference>
<feature type="transmembrane region" description="Helical" evidence="7">
    <location>
        <begin position="65"/>
        <end position="86"/>
    </location>
</feature>
<dbReference type="eggNOG" id="arCOG03447">
    <property type="taxonomic scope" value="Archaea"/>
</dbReference>
<evidence type="ECO:0000256" key="4">
    <source>
        <dbReference type="ARBA" id="ARBA00022692"/>
    </source>
</evidence>
<evidence type="ECO:0000313" key="8">
    <source>
        <dbReference type="EMBL" id="CAC11736.1"/>
    </source>
</evidence>
<dbReference type="InterPro" id="IPR026030">
    <property type="entry name" value="Pur-cyt_permease_Fcy2/21/22"/>
</dbReference>
<dbReference type="PANTHER" id="PTHR31806">
    <property type="entry name" value="PURINE-CYTOSINE PERMEASE FCY2-RELATED"/>
    <property type="match status" value="1"/>
</dbReference>
<dbReference type="PIRSF" id="PIRSF002744">
    <property type="entry name" value="Pur-cyt_permease"/>
    <property type="match status" value="1"/>
</dbReference>
<keyword evidence="3" id="KW-0813">Transport</keyword>
<proteinExistence type="inferred from homology"/>
<keyword evidence="6 7" id="KW-0472">Membrane</keyword>
<dbReference type="HOGENOM" id="CLU_026016_3_0_2"/>
<dbReference type="STRING" id="273075.gene:9571816"/>
<dbReference type="GO" id="GO:0022857">
    <property type="term" value="F:transmembrane transporter activity"/>
    <property type="evidence" value="ECO:0007669"/>
    <property type="project" value="InterPro"/>
</dbReference>
<dbReference type="InterPro" id="IPR001248">
    <property type="entry name" value="Pur-cyt_permease"/>
</dbReference>
<keyword evidence="4 7" id="KW-0812">Transmembrane</keyword>
<name>Q9HKK1_THEAC</name>
<evidence type="ECO:0000256" key="3">
    <source>
        <dbReference type="ARBA" id="ARBA00022448"/>
    </source>
</evidence>
<evidence type="ECO:0000256" key="6">
    <source>
        <dbReference type="ARBA" id="ARBA00023136"/>
    </source>
</evidence>
<gene>
    <name evidence="8" type="ordered locus">Ta0597</name>
</gene>
<keyword evidence="9" id="KW-1185">Reference proteome</keyword>
<dbReference type="PANTHER" id="PTHR31806:SF1">
    <property type="entry name" value="PURINE-CYTOSINE PERMEASE FCY2-RELATED"/>
    <property type="match status" value="1"/>
</dbReference>
<evidence type="ECO:0000313" key="9">
    <source>
        <dbReference type="Proteomes" id="UP000001024"/>
    </source>
</evidence>
<evidence type="ECO:0000256" key="5">
    <source>
        <dbReference type="ARBA" id="ARBA00022989"/>
    </source>
</evidence>
<feature type="transmembrane region" description="Helical" evidence="7">
    <location>
        <begin position="426"/>
        <end position="442"/>
    </location>
</feature>
<dbReference type="EMBL" id="AL445064">
    <property type="protein sequence ID" value="CAC11736.1"/>
    <property type="molecule type" value="Genomic_DNA"/>
</dbReference>
<dbReference type="InParanoid" id="Q9HKK1"/>
<feature type="transmembrane region" description="Helical" evidence="7">
    <location>
        <begin position="175"/>
        <end position="197"/>
    </location>
</feature>
<dbReference type="Gene3D" id="1.10.4160.10">
    <property type="entry name" value="Hydantoin permease"/>
    <property type="match status" value="1"/>
</dbReference>
<evidence type="ECO:0000256" key="2">
    <source>
        <dbReference type="ARBA" id="ARBA00008974"/>
    </source>
</evidence>
<accession>Q9HKK1</accession>
<organism evidence="8 9">
    <name type="scientific">Thermoplasma acidophilum (strain ATCC 25905 / DSM 1728 / JCM 9062 / NBRC 15155 / AMRC-C165)</name>
    <dbReference type="NCBI Taxonomy" id="273075"/>
    <lineage>
        <taxon>Archaea</taxon>
        <taxon>Methanobacteriati</taxon>
        <taxon>Thermoplasmatota</taxon>
        <taxon>Thermoplasmata</taxon>
        <taxon>Thermoplasmatales</taxon>
        <taxon>Thermoplasmataceae</taxon>
        <taxon>Thermoplasma</taxon>
    </lineage>
</organism>
<reference evidence="8 9" key="1">
    <citation type="journal article" date="2000" name="Nature">
        <title>The genome sequence of the thermoacidophilic scavenger Thermoplasma acidophilum.</title>
        <authorList>
            <person name="Ruepp A."/>
            <person name="Graml W."/>
            <person name="Santos-Martinez M.L."/>
            <person name="Koretke K.K."/>
            <person name="Volker C."/>
            <person name="Mewes H.W."/>
            <person name="Frishman D."/>
            <person name="Stocker S."/>
            <person name="Lupas A.N."/>
            <person name="Baumeister W."/>
        </authorList>
    </citation>
    <scope>NUCLEOTIDE SEQUENCE [LARGE SCALE GENOMIC DNA]</scope>
    <source>
        <strain evidence="9">ATCC 25905 / DSM 1728 / JCM 9062 / NBRC 15155 / AMRC-C165</strain>
    </source>
</reference>
<comment type="similarity">
    <text evidence="2">Belongs to the purine-cytosine permease (2.A.39) family.</text>
</comment>
<comment type="subcellular location">
    <subcellularLocation>
        <location evidence="1">Membrane</location>
        <topology evidence="1">Multi-pass membrane protein</topology>
    </subcellularLocation>
</comment>